<reference evidence="1 2" key="1">
    <citation type="submission" date="2019-07" db="EMBL/GenBank/DDBJ databases">
        <title>Draft genome assembly of a fouling barnacle, Amphibalanus amphitrite (Darwin, 1854): The first reference genome for Thecostraca.</title>
        <authorList>
            <person name="Kim W."/>
        </authorList>
    </citation>
    <scope>NUCLEOTIDE SEQUENCE [LARGE SCALE GENOMIC DNA]</scope>
    <source>
        <strain evidence="1">SNU_AA5</strain>
        <tissue evidence="1">Soma without cirri and trophi</tissue>
    </source>
</reference>
<dbReference type="PANTHER" id="PTHR47331:SF4">
    <property type="entry name" value="PEPTIDASE S1 DOMAIN-CONTAINING PROTEIN"/>
    <property type="match status" value="1"/>
</dbReference>
<organism evidence="1 2">
    <name type="scientific">Amphibalanus amphitrite</name>
    <name type="common">Striped barnacle</name>
    <name type="synonym">Balanus amphitrite</name>
    <dbReference type="NCBI Taxonomy" id="1232801"/>
    <lineage>
        <taxon>Eukaryota</taxon>
        <taxon>Metazoa</taxon>
        <taxon>Ecdysozoa</taxon>
        <taxon>Arthropoda</taxon>
        <taxon>Crustacea</taxon>
        <taxon>Multicrustacea</taxon>
        <taxon>Cirripedia</taxon>
        <taxon>Thoracica</taxon>
        <taxon>Thoracicalcarea</taxon>
        <taxon>Balanomorpha</taxon>
        <taxon>Balanoidea</taxon>
        <taxon>Balanidae</taxon>
        <taxon>Amphibalaninae</taxon>
        <taxon>Amphibalanus</taxon>
    </lineage>
</organism>
<evidence type="ECO:0000313" key="1">
    <source>
        <dbReference type="EMBL" id="KAF0288799.1"/>
    </source>
</evidence>
<proteinExistence type="predicted"/>
<protein>
    <recommendedName>
        <fullName evidence="3">Peptidase aspartic putative domain-containing protein</fullName>
    </recommendedName>
</protein>
<accession>A0A6A4V6J9</accession>
<evidence type="ECO:0000313" key="2">
    <source>
        <dbReference type="Proteomes" id="UP000440578"/>
    </source>
</evidence>
<dbReference type="InterPro" id="IPR021109">
    <property type="entry name" value="Peptidase_aspartic_dom_sf"/>
</dbReference>
<sequence>MGLEVVVNGFLDSGSSGSFLTESLARRLKVRRDDTSISIETVGNERRVMQTSLASGLEVCGLEGAEFLPLPPLLTIDRIPVTQSDRCRVSELRAAAHLQGVELHEVDAPVELLLGSNCATLIVPREMVSGEKERPEAARTR</sequence>
<gene>
    <name evidence="1" type="ORF">FJT64_012828</name>
</gene>
<evidence type="ECO:0008006" key="3">
    <source>
        <dbReference type="Google" id="ProtNLM"/>
    </source>
</evidence>
<dbReference type="AlphaFoldDB" id="A0A6A4V6J9"/>
<dbReference type="PANTHER" id="PTHR47331">
    <property type="entry name" value="PHD-TYPE DOMAIN-CONTAINING PROTEIN"/>
    <property type="match status" value="1"/>
</dbReference>
<keyword evidence="2" id="KW-1185">Reference proteome</keyword>
<dbReference type="EMBL" id="VIIS01002078">
    <property type="protein sequence ID" value="KAF0288799.1"/>
    <property type="molecule type" value="Genomic_DNA"/>
</dbReference>
<dbReference type="Proteomes" id="UP000440578">
    <property type="component" value="Unassembled WGS sequence"/>
</dbReference>
<dbReference type="OrthoDB" id="6783651at2759"/>
<comment type="caution">
    <text evidence="1">The sequence shown here is derived from an EMBL/GenBank/DDBJ whole genome shotgun (WGS) entry which is preliminary data.</text>
</comment>
<name>A0A6A4V6J9_AMPAM</name>
<dbReference type="Gene3D" id="2.40.70.10">
    <property type="entry name" value="Acid Proteases"/>
    <property type="match status" value="1"/>
</dbReference>